<feature type="compositionally biased region" description="Basic residues" evidence="1">
    <location>
        <begin position="775"/>
        <end position="788"/>
    </location>
</feature>
<feature type="compositionally biased region" description="Polar residues" evidence="1">
    <location>
        <begin position="278"/>
        <end position="288"/>
    </location>
</feature>
<dbReference type="Proteomes" id="UP000193218">
    <property type="component" value="Unassembled WGS sequence"/>
</dbReference>
<dbReference type="OrthoDB" id="2386201at2759"/>
<dbReference type="GO" id="GO:0000724">
    <property type="term" value="P:double-strand break repair via homologous recombination"/>
    <property type="evidence" value="ECO:0007669"/>
    <property type="project" value="TreeGrafter"/>
</dbReference>
<dbReference type="GO" id="GO:0031297">
    <property type="term" value="P:replication fork processing"/>
    <property type="evidence" value="ECO:0007669"/>
    <property type="project" value="InterPro"/>
</dbReference>
<keyword evidence="3" id="KW-1185">Reference proteome</keyword>
<sequence>MPSRRRPARLKGRGTVVLSQAPIVDEDEEEDPLAFSPLRKRSRHRISSRIEDRAGPSGWKHADEGDERDLVPPSDDEEYMIWRQVKATQAKSMDGYQRSKDPGEDDFGVQETHSAEGEPQTLSDWTSQTLPLTQCDGAIGSESGSDQDDPTDQEGHDDSLWPRLFSSPRTPMDLPARSPVHIEISSPKSPNAVCENGDMESELERRAPTTAPLVASEHPLQKPMEEEEADALVTNPSSRRPTSPAASLPAGDETTDMAPAWRPTDPVSLSPRPKTGFTGDQDSPQRRASANGRETIPRNSSTSGSALANHFRSSQPLPNSPPSSETAPRPRRSPSMESPIVAPVVAHPLSPPLDSELSKFRNARTFRTRTILQLQPYTRERQIYEAALRKGGLRSGKRVVAAAREVSSEESEEEGSAEDDDESLQDDPERIVIGETAPSPVPPKVRKPVEVLGIDHDEFYLEYGERPDAENGEDFKKLQRIARARRRAERLECRKARKAAQARAEFEDILQDGQDQCEQASTSTRRHERTYKRRKSDTERRATSSSRSQESGQEDSPLRSTLRYRHVVNVDTPDLVRRSVEAGPTSPSSSIPLELPDFGYGDMPIDIAEDESSHSSEAHSEEEELDRREKIARRMMPAVMLKRLQREEENRKKRQAQAVRRATQFSPAARRGRAVVRQNRAKDSALDFDDIFDEEEESLSADVRATPARNSSIQRELIIVSDDDTSDGSQAHEDNGYHQALERLYEGDFESIVRGTYAARHGHRRTAKRSGDLHRTHRSPLQVRRRVAGARPPPRSPVQATLGRYMDKDTVDSQRQRKSFNSRKVKDSKTKHSLRKRQVLRLHDNVIFSDADIGFDTGDGFDLLAERSNSARPAVLDARVGRAKSWANLDRFSVDFDIQPLPSGLFCKEGTFVGDGKLVQLVKCILGDALWTESARTCSFGGIELERGMTTASLESVVAILFDALQARIKAMIDGNESGDVEVGFVDFLAAYLSDHLYTENEGARTLIATCVASLGSCSTALDIIIFSDKRRTRNYRRTLLDVRWQLFRLSCHISPPTSGPEMSGVVLLTGEALFRQLLDWGFDKTMAPLKSIILGDAPDGRISDPSVLYWISAMHTVNAWDQSRGSSGSFETLLNSALDKTFKFDTFGPLAAERIWFMTFGICALSQFDANGRVSSVFDPIARWSMVKRAISLVRIANDEDLESSAPREQLLGRDRYIKTIFARCVRLSTVWKWSFDKQGFSIITRDLGMIFKERQYRNFPTEPPIDFPSFITQYNMPLTAQSETKGETAFDLYLRLVCVAASDVISAAESLEAAHQAEKDVQRLILAVIPVSPVKFNRLLPPTPHQLGQLINRYAVMTAACFFSPSLLSWLLANSKRWAPFEQADFDSRQICIRGLMYIAVACRHHGVPLQPVVARLAEMLSALQEELDRTRQVTPAFNTPSRKEIERTMVLIVACFRQIIEHHTYDPEKVIDPVFPEPCLLDQSWTSRIFNLELGKDTACGLQVIATIQAYLDARAHALPLLARQRREARLESQDEFSFGMDISAADLMALGDDMSGEIDPIQRQDNEFALIISNVISPQIYRLLSDMLPAVEEDTPSVNDLQRRQSFIGKLTQCWVDCAQVLVVEHHAADGWTPFIGRYGKVSWQRLQSDTGRLSVGMRFMTRVAEGDPRAFTQYEDDFLPLIFQALITPQITIEPDFVAAILKIPGLGDHPLLPGWSSAVLIRGQLDESRFLEVRESLLESTFSAIPSVLKSPYTKTSTKTLIYRCVNIMFSTAASHLNFIGQKTVIFKESYQAFITHIAHSVQNLAGEYLNPHTVPSLKSLV</sequence>
<comment type="caution">
    <text evidence="2">The sequence shown here is derived from an EMBL/GenBank/DDBJ whole genome shotgun (WGS) entry which is preliminary data.</text>
</comment>
<feature type="compositionally biased region" description="Polar residues" evidence="1">
    <location>
        <begin position="513"/>
        <end position="523"/>
    </location>
</feature>
<dbReference type="Pfam" id="PF09462">
    <property type="entry name" value="Mus7"/>
    <property type="match status" value="1"/>
</dbReference>
<feature type="compositionally biased region" description="Basic residues" evidence="1">
    <location>
        <begin position="524"/>
        <end position="535"/>
    </location>
</feature>
<dbReference type="GO" id="GO:0005634">
    <property type="term" value="C:nucleus"/>
    <property type="evidence" value="ECO:0007669"/>
    <property type="project" value="InterPro"/>
</dbReference>
<dbReference type="PANTHER" id="PTHR28122:SF1">
    <property type="entry name" value="E3 UBIQUITIN-PROTEIN LIGASE SUBSTRATE RECEPTOR MMS22"/>
    <property type="match status" value="1"/>
</dbReference>
<feature type="compositionally biased region" description="Basic and acidic residues" evidence="1">
    <location>
        <begin position="611"/>
        <end position="629"/>
    </location>
</feature>
<feature type="compositionally biased region" description="Polar residues" evidence="1">
    <location>
        <begin position="120"/>
        <end position="132"/>
    </location>
</feature>
<dbReference type="RefSeq" id="XP_021871259.1">
    <property type="nucleotide sequence ID" value="XM_022018212.1"/>
</dbReference>
<feature type="region of interest" description="Disordered" evidence="1">
    <location>
        <begin position="508"/>
        <end position="629"/>
    </location>
</feature>
<feature type="region of interest" description="Disordered" evidence="1">
    <location>
        <begin position="394"/>
        <end position="447"/>
    </location>
</feature>
<feature type="region of interest" description="Disordered" evidence="1">
    <location>
        <begin position="642"/>
        <end position="677"/>
    </location>
</feature>
<dbReference type="EMBL" id="NBSH01000006">
    <property type="protein sequence ID" value="ORX37221.1"/>
    <property type="molecule type" value="Genomic_DNA"/>
</dbReference>
<dbReference type="GO" id="GO:0035361">
    <property type="term" value="C:Cul8-RING ubiquitin ligase complex"/>
    <property type="evidence" value="ECO:0007669"/>
    <property type="project" value="TreeGrafter"/>
</dbReference>
<protein>
    <submittedName>
        <fullName evidence="2">Mus7/MMS22 family-domain-containing protein</fullName>
    </submittedName>
</protein>
<reference evidence="2 3" key="1">
    <citation type="submission" date="2017-03" db="EMBL/GenBank/DDBJ databases">
        <title>Widespread Adenine N6-methylation of Active Genes in Fungi.</title>
        <authorList>
            <consortium name="DOE Joint Genome Institute"/>
            <person name="Mondo S.J."/>
            <person name="Dannebaum R.O."/>
            <person name="Kuo R.C."/>
            <person name="Louie K.B."/>
            <person name="Bewick A.J."/>
            <person name="Labutti K."/>
            <person name="Haridas S."/>
            <person name="Kuo A."/>
            <person name="Salamov A."/>
            <person name="Ahrendt S.R."/>
            <person name="Lau R."/>
            <person name="Bowen B.P."/>
            <person name="Lipzen A."/>
            <person name="Sullivan W."/>
            <person name="Andreopoulos W.B."/>
            <person name="Clum A."/>
            <person name="Lindquist E."/>
            <person name="Daum C."/>
            <person name="Northen T.R."/>
            <person name="Ramamoorthy G."/>
            <person name="Schmitz R.J."/>
            <person name="Gryganskyi A."/>
            <person name="Culley D."/>
            <person name="Magnuson J."/>
            <person name="James T.Y."/>
            <person name="O'Malley M.A."/>
            <person name="Stajich J.E."/>
            <person name="Spatafora J.W."/>
            <person name="Visel A."/>
            <person name="Grigoriev I.V."/>
        </authorList>
    </citation>
    <scope>NUCLEOTIDE SEQUENCE [LARGE SCALE GENOMIC DNA]</scope>
    <source>
        <strain evidence="2 3">NRRL Y-17943</strain>
    </source>
</reference>
<proteinExistence type="predicted"/>
<evidence type="ECO:0000313" key="2">
    <source>
        <dbReference type="EMBL" id="ORX37221.1"/>
    </source>
</evidence>
<name>A0A1Y1UGM7_9TREE</name>
<dbReference type="STRING" id="4999.A0A1Y1UGM7"/>
<feature type="compositionally biased region" description="Basic and acidic residues" evidence="1">
    <location>
        <begin position="805"/>
        <end position="815"/>
    </location>
</feature>
<evidence type="ECO:0000313" key="3">
    <source>
        <dbReference type="Proteomes" id="UP000193218"/>
    </source>
</evidence>
<feature type="region of interest" description="Disordered" evidence="1">
    <location>
        <begin position="756"/>
        <end position="832"/>
    </location>
</feature>
<feature type="compositionally biased region" description="Polar residues" evidence="1">
    <location>
        <begin position="297"/>
        <end position="306"/>
    </location>
</feature>
<evidence type="ECO:0000256" key="1">
    <source>
        <dbReference type="SAM" id="MobiDB-lite"/>
    </source>
</evidence>
<feature type="region of interest" description="Disordered" evidence="1">
    <location>
        <begin position="39"/>
        <end position="356"/>
    </location>
</feature>
<dbReference type="InterPro" id="IPR019021">
    <property type="entry name" value="Mms22"/>
</dbReference>
<dbReference type="PANTHER" id="PTHR28122">
    <property type="entry name" value="E3 UBIQUITIN-PROTEIN LIGASE SUBSTRATE RECEPTOR MMS22"/>
    <property type="match status" value="1"/>
</dbReference>
<accession>A0A1Y1UGM7</accession>
<gene>
    <name evidence="2" type="ORF">BD324DRAFT_650827</name>
</gene>
<dbReference type="GeneID" id="33560021"/>
<feature type="compositionally biased region" description="Low complexity" evidence="1">
    <location>
        <begin position="236"/>
        <end position="250"/>
    </location>
</feature>
<feature type="compositionally biased region" description="Acidic residues" evidence="1">
    <location>
        <begin position="408"/>
        <end position="426"/>
    </location>
</feature>
<organism evidence="2 3">
    <name type="scientific">Kockovaella imperatae</name>
    <dbReference type="NCBI Taxonomy" id="4999"/>
    <lineage>
        <taxon>Eukaryota</taxon>
        <taxon>Fungi</taxon>
        <taxon>Dikarya</taxon>
        <taxon>Basidiomycota</taxon>
        <taxon>Agaricomycotina</taxon>
        <taxon>Tremellomycetes</taxon>
        <taxon>Tremellales</taxon>
        <taxon>Cuniculitremaceae</taxon>
        <taxon>Kockovaella</taxon>
    </lineage>
</organism>
<dbReference type="InParanoid" id="A0A1Y1UGM7"/>